<dbReference type="PROSITE" id="PS00165">
    <property type="entry name" value="DEHYDRATASE_SER_THR"/>
    <property type="match status" value="1"/>
</dbReference>
<feature type="domain" description="Tryptophan synthase beta chain-like PALP" evidence="10">
    <location>
        <begin position="450"/>
        <end position="678"/>
    </location>
</feature>
<evidence type="ECO:0000259" key="11">
    <source>
        <dbReference type="Pfam" id="PF14821"/>
    </source>
</evidence>
<gene>
    <name evidence="12" type="ORF">R3P38DRAFT_2536433</name>
</gene>
<dbReference type="GO" id="GO:0030170">
    <property type="term" value="F:pyridoxal phosphate binding"/>
    <property type="evidence" value="ECO:0007669"/>
    <property type="project" value="InterPro"/>
</dbReference>
<dbReference type="InterPro" id="IPR000634">
    <property type="entry name" value="Ser/Thr_deHydtase_PyrdxlP-BS"/>
</dbReference>
<dbReference type="InterPro" id="IPR004450">
    <property type="entry name" value="Thr_synthase-like"/>
</dbReference>
<dbReference type="CDD" id="cd01560">
    <property type="entry name" value="Thr-synth_2"/>
    <property type="match status" value="1"/>
</dbReference>
<feature type="modified residue" description="N6-(pyridoxal phosphate)lysine" evidence="9">
    <location>
        <position position="461"/>
    </location>
</feature>
<protein>
    <recommendedName>
        <fullName evidence="4">threonine synthase</fullName>
        <ecNumber evidence="4">4.2.3.1</ecNumber>
    </recommendedName>
</protein>
<dbReference type="Pfam" id="PF14821">
    <property type="entry name" value="Thr_synth_N"/>
    <property type="match status" value="1"/>
</dbReference>
<evidence type="ECO:0000256" key="4">
    <source>
        <dbReference type="ARBA" id="ARBA00013028"/>
    </source>
</evidence>
<reference evidence="12 13" key="1">
    <citation type="journal article" date="2024" name="J Genomics">
        <title>Draft genome sequencing and assembly of Favolaschia claudopus CIRM-BRFM 2984 isolated from oak limbs.</title>
        <authorList>
            <person name="Navarro D."/>
            <person name="Drula E."/>
            <person name="Chaduli D."/>
            <person name="Cazenave R."/>
            <person name="Ahrendt S."/>
            <person name="Wang J."/>
            <person name="Lipzen A."/>
            <person name="Daum C."/>
            <person name="Barry K."/>
            <person name="Grigoriev I.V."/>
            <person name="Favel A."/>
            <person name="Rosso M.N."/>
            <person name="Martin F."/>
        </authorList>
    </citation>
    <scope>NUCLEOTIDE SEQUENCE [LARGE SCALE GENOMIC DNA]</scope>
    <source>
        <strain evidence="12 13">CIRM-BRFM 2984</strain>
    </source>
</reference>
<evidence type="ECO:0000256" key="1">
    <source>
        <dbReference type="ARBA" id="ARBA00001933"/>
    </source>
</evidence>
<dbReference type="InterPro" id="IPR001926">
    <property type="entry name" value="TrpB-like_PALP"/>
</dbReference>
<feature type="domain" description="Threonine synthase N-terminal" evidence="11">
    <location>
        <begin position="350"/>
        <end position="429"/>
    </location>
</feature>
<keyword evidence="8" id="KW-0456">Lyase</keyword>
<dbReference type="Pfam" id="PF24857">
    <property type="entry name" value="THR4_C"/>
    <property type="match status" value="1"/>
</dbReference>
<dbReference type="EMBL" id="JAWWNJ010000042">
    <property type="protein sequence ID" value="KAK7019892.1"/>
    <property type="molecule type" value="Genomic_DNA"/>
</dbReference>
<evidence type="ECO:0000256" key="6">
    <source>
        <dbReference type="ARBA" id="ARBA00022697"/>
    </source>
</evidence>
<accession>A0AAW0B3F5</accession>
<keyword evidence="6" id="KW-0791">Threonine biosynthesis</keyword>
<proteinExistence type="inferred from homology"/>
<evidence type="ECO:0000256" key="2">
    <source>
        <dbReference type="ARBA" id="ARBA00004979"/>
    </source>
</evidence>
<keyword evidence="5" id="KW-0028">Amino-acid biosynthesis</keyword>
<dbReference type="Pfam" id="PF00291">
    <property type="entry name" value="PALP"/>
    <property type="match status" value="1"/>
</dbReference>
<dbReference type="PANTHER" id="PTHR42690:SF1">
    <property type="entry name" value="THREONINE SYNTHASE-LIKE 2"/>
    <property type="match status" value="1"/>
</dbReference>
<dbReference type="GO" id="GO:0009088">
    <property type="term" value="P:threonine biosynthetic process"/>
    <property type="evidence" value="ECO:0007669"/>
    <property type="project" value="UniProtKB-KW"/>
</dbReference>
<dbReference type="PANTHER" id="PTHR42690">
    <property type="entry name" value="THREONINE SYNTHASE FAMILY MEMBER"/>
    <property type="match status" value="1"/>
</dbReference>
<dbReference type="NCBIfam" id="TIGR00260">
    <property type="entry name" value="thrC"/>
    <property type="match status" value="1"/>
</dbReference>
<comment type="caution">
    <text evidence="12">The sequence shown here is derived from an EMBL/GenBank/DDBJ whole genome shotgun (WGS) entry which is preliminary data.</text>
</comment>
<sequence length="883" mass="97819">MSSTHRMKRKPLSYIDIVRCFNELDADFKDASRNLALSTVQLLQGYDSISMQLHSVDLQAAMPPVKPQWKLIRKDYMELVCLLRMNAVTCSARIKMFCNVILPLSVRSSTSQSSRSHQEKQHVLQSFITISAEQAALTFQLAEKAVHLNSVASNFHTEIARASSQRASSGQRELQDLAQKISVLQTDVQNFKLSRPDATYLAFTAFRLIVSSGQQSSKMKLSRYPLTLDNDLSQISNLFQELDGMRNEVAHAQYTTQISHRKSDVLSQARTAISDLVPSQTLMLEGTLNLFAAIWLRLQTDSLDILNWVQHGREPPPCTSAYLNGSSTIYFALANILDTYAETIDPRQFNYFSTRGGNERLSFEETVLTGLAPNGGLYIPESIPALPADWQTQWKSYSFVELSVAVLSLYISREEISEADLRALVQKSYQSFRHPDVAPLKKLDDKRYVLELFHGPTFAFKDVALQLLGNLFEFFLLRRNARKASGDKQEKLTVVGATSGDTGSAAIYGLRNKANISIFILHPKGRVSPIQEAQMTTVTDANVHNIAVKGTFDDCQAMVKSLFGDTTFNATHRLGAVNSINWARILAQTVYYFLSYFHIQASLGPGLDVDKIDIQYVVPTGNFGDILAGYYAKRMGLPMAKLVVATNANDILARFWNTGRYETVDSAPEQNVSDGKQGTASSGVKETLSPAMDIVVSSNFERLLWYLAYENVGDGQSDPTEAACATLAEWMSKMKSDGRVAIPVAVLESARRDFSAERISDEQTLATIQTHFEATPSYVVDPHTAVGLAAGKIVASKQPSSSTYQIMLSTAHPAKFSEAVTLALRAHSTFNFEKDVLPTEFVGLLEKKRNVIDVPRPDIDLVKAVIESFAEKEPVAQTAVVGV</sequence>
<dbReference type="EC" id="4.2.3.1" evidence="4"/>
<comment type="similarity">
    <text evidence="3">Belongs to the threonine synthase family.</text>
</comment>
<dbReference type="FunFam" id="3.40.50.1100:FF:000024">
    <property type="entry name" value="Probable threonine synthase"/>
    <property type="match status" value="1"/>
</dbReference>
<comment type="cofactor">
    <cofactor evidence="1 9">
        <name>pyridoxal 5'-phosphate</name>
        <dbReference type="ChEBI" id="CHEBI:597326"/>
    </cofactor>
</comment>
<evidence type="ECO:0000256" key="8">
    <source>
        <dbReference type="ARBA" id="ARBA00023239"/>
    </source>
</evidence>
<dbReference type="AlphaFoldDB" id="A0AAW0B3F5"/>
<organism evidence="12 13">
    <name type="scientific">Favolaschia claudopus</name>
    <dbReference type="NCBI Taxonomy" id="2862362"/>
    <lineage>
        <taxon>Eukaryota</taxon>
        <taxon>Fungi</taxon>
        <taxon>Dikarya</taxon>
        <taxon>Basidiomycota</taxon>
        <taxon>Agaricomycotina</taxon>
        <taxon>Agaricomycetes</taxon>
        <taxon>Agaricomycetidae</taxon>
        <taxon>Agaricales</taxon>
        <taxon>Marasmiineae</taxon>
        <taxon>Mycenaceae</taxon>
        <taxon>Favolaschia</taxon>
    </lineage>
</organism>
<dbReference type="GO" id="GO:0004795">
    <property type="term" value="F:threonine synthase activity"/>
    <property type="evidence" value="ECO:0007669"/>
    <property type="project" value="UniProtKB-EC"/>
</dbReference>
<evidence type="ECO:0000259" key="10">
    <source>
        <dbReference type="Pfam" id="PF00291"/>
    </source>
</evidence>
<dbReference type="InterPro" id="IPR036052">
    <property type="entry name" value="TrpB-like_PALP_sf"/>
</dbReference>
<dbReference type="InterPro" id="IPR051166">
    <property type="entry name" value="Threonine_Synthase"/>
</dbReference>
<evidence type="ECO:0000256" key="7">
    <source>
        <dbReference type="ARBA" id="ARBA00022898"/>
    </source>
</evidence>
<keyword evidence="13" id="KW-1185">Reference proteome</keyword>
<dbReference type="FunFam" id="3.90.1380.10:FF:000003">
    <property type="entry name" value="THR4p Threonine synthase"/>
    <property type="match status" value="1"/>
</dbReference>
<evidence type="ECO:0000313" key="13">
    <source>
        <dbReference type="Proteomes" id="UP001362999"/>
    </source>
</evidence>
<evidence type="ECO:0000313" key="12">
    <source>
        <dbReference type="EMBL" id="KAK7019892.1"/>
    </source>
</evidence>
<dbReference type="Proteomes" id="UP001362999">
    <property type="component" value="Unassembled WGS sequence"/>
</dbReference>
<dbReference type="Gene3D" id="3.40.50.1100">
    <property type="match status" value="2"/>
</dbReference>
<comment type="pathway">
    <text evidence="2">Amino-acid biosynthesis; L-threonine biosynthesis; L-threonine from L-aspartate: step 5/5.</text>
</comment>
<keyword evidence="7 9" id="KW-0663">Pyridoxal phosphate</keyword>
<evidence type="ECO:0000256" key="5">
    <source>
        <dbReference type="ARBA" id="ARBA00022605"/>
    </source>
</evidence>
<dbReference type="SUPFAM" id="SSF53686">
    <property type="entry name" value="Tryptophan synthase beta subunit-like PLP-dependent enzymes"/>
    <property type="match status" value="1"/>
</dbReference>
<name>A0AAW0B3F5_9AGAR</name>
<evidence type="ECO:0000256" key="9">
    <source>
        <dbReference type="PIRSR" id="PIRSR604450-51"/>
    </source>
</evidence>
<dbReference type="InterPro" id="IPR029144">
    <property type="entry name" value="Thr_synth_N"/>
</dbReference>
<dbReference type="InterPro" id="IPR037158">
    <property type="entry name" value="Thr_synth_N_sf"/>
</dbReference>
<evidence type="ECO:0000256" key="3">
    <source>
        <dbReference type="ARBA" id="ARBA00005517"/>
    </source>
</evidence>
<dbReference type="Gene3D" id="3.90.1380.10">
    <property type="entry name" value="Threonine synthase, N-terminal domain"/>
    <property type="match status" value="1"/>
</dbReference>